<protein>
    <recommendedName>
        <fullName evidence="2">Fe2OG dioxygenase domain-containing protein</fullName>
    </recommendedName>
</protein>
<organism evidence="3 4">
    <name type="scientific">Saccharopolyspora gloriosae</name>
    <dbReference type="NCBI Taxonomy" id="455344"/>
    <lineage>
        <taxon>Bacteria</taxon>
        <taxon>Bacillati</taxon>
        <taxon>Actinomycetota</taxon>
        <taxon>Actinomycetes</taxon>
        <taxon>Pseudonocardiales</taxon>
        <taxon>Pseudonocardiaceae</taxon>
        <taxon>Saccharopolyspora</taxon>
    </lineage>
</organism>
<reference evidence="3 4" key="1">
    <citation type="submission" date="2020-08" db="EMBL/GenBank/DDBJ databases">
        <title>Sequencing the genomes of 1000 actinobacteria strains.</title>
        <authorList>
            <person name="Klenk H.-P."/>
        </authorList>
    </citation>
    <scope>NUCLEOTIDE SEQUENCE [LARGE SCALE GENOMIC DNA]</scope>
    <source>
        <strain evidence="3 4">DSM 45582</strain>
    </source>
</reference>
<name>A0A840NFJ2_9PSEU</name>
<evidence type="ECO:0000256" key="1">
    <source>
        <dbReference type="RuleBase" id="RU003682"/>
    </source>
</evidence>
<accession>A0A840NFJ2</accession>
<dbReference type="PROSITE" id="PS51471">
    <property type="entry name" value="FE2OG_OXY"/>
    <property type="match status" value="1"/>
</dbReference>
<dbReference type="SUPFAM" id="SSF51197">
    <property type="entry name" value="Clavaminate synthase-like"/>
    <property type="match status" value="1"/>
</dbReference>
<keyword evidence="1" id="KW-0479">Metal-binding</keyword>
<dbReference type="Gene3D" id="2.60.120.620">
    <property type="entry name" value="q2cbj1_9rhob like domain"/>
    <property type="match status" value="1"/>
</dbReference>
<comment type="caution">
    <text evidence="3">The sequence shown here is derived from an EMBL/GenBank/DDBJ whole genome shotgun (WGS) entry which is preliminary data.</text>
</comment>
<evidence type="ECO:0000313" key="3">
    <source>
        <dbReference type="EMBL" id="MBB5068855.1"/>
    </source>
</evidence>
<dbReference type="AlphaFoldDB" id="A0A840NFJ2"/>
<dbReference type="Pfam" id="PF23169">
    <property type="entry name" value="HalD"/>
    <property type="match status" value="1"/>
</dbReference>
<dbReference type="InterPro" id="IPR005123">
    <property type="entry name" value="Oxoglu/Fe-dep_dioxygenase_dom"/>
</dbReference>
<gene>
    <name evidence="3" type="ORF">BJ969_001943</name>
</gene>
<dbReference type="Proteomes" id="UP000580474">
    <property type="component" value="Unassembled WGS sequence"/>
</dbReference>
<proteinExistence type="inferred from homology"/>
<dbReference type="GO" id="GO:0046872">
    <property type="term" value="F:metal ion binding"/>
    <property type="evidence" value="ECO:0007669"/>
    <property type="project" value="UniProtKB-KW"/>
</dbReference>
<dbReference type="GO" id="GO:0016491">
    <property type="term" value="F:oxidoreductase activity"/>
    <property type="evidence" value="ECO:0007669"/>
    <property type="project" value="UniProtKB-KW"/>
</dbReference>
<comment type="similarity">
    <text evidence="1">Belongs to the iron/ascorbate-dependent oxidoreductase family.</text>
</comment>
<keyword evidence="1" id="KW-0408">Iron</keyword>
<dbReference type="EMBL" id="JACHIV010000001">
    <property type="protein sequence ID" value="MBB5068855.1"/>
    <property type="molecule type" value="Genomic_DNA"/>
</dbReference>
<dbReference type="RefSeq" id="WP_184478621.1">
    <property type="nucleotide sequence ID" value="NZ_JACHIV010000001.1"/>
</dbReference>
<keyword evidence="1" id="KW-0560">Oxidoreductase</keyword>
<sequence>MSASESPLIERVVDTTRYPLAEPDGPGWTEVVARARRDLAEHGCSVLPDFIRPALQEELRRECAEIAPEAHYDVEVVNAYNIDTSTELPPEHPGRKTLERGNAFVARDQIPAEAIIHRLYADPLFQRFLADCVQLPRIHPLADPLAGLTLNVVNPGMAHPWHFDTNEFAVSMLTQEPESGGGFEYCQDIRSGDEENFDDVRAVLDGDGEHLVRRLTLRPGDLQLFKGRYSLHRVTEVGGSTARYSAIFAYSERPGVIGSVSRTKQIFGRVLPEHVAAEGNAVRGDALLD</sequence>
<keyword evidence="4" id="KW-1185">Reference proteome</keyword>
<dbReference type="InterPro" id="IPR056470">
    <property type="entry name" value="BesD/HalB-like"/>
</dbReference>
<evidence type="ECO:0000313" key="4">
    <source>
        <dbReference type="Proteomes" id="UP000580474"/>
    </source>
</evidence>
<feature type="domain" description="Fe2OG dioxygenase" evidence="2">
    <location>
        <begin position="144"/>
        <end position="254"/>
    </location>
</feature>
<evidence type="ECO:0000259" key="2">
    <source>
        <dbReference type="PROSITE" id="PS51471"/>
    </source>
</evidence>